<evidence type="ECO:0000313" key="3">
    <source>
        <dbReference type="Proteomes" id="UP000557566"/>
    </source>
</evidence>
<dbReference type="InterPro" id="IPR051209">
    <property type="entry name" value="FAD-bind_Monooxygenase_sf"/>
</dbReference>
<dbReference type="AlphaFoldDB" id="A0A8H4V6V9"/>
<dbReference type="GO" id="GO:0016491">
    <property type="term" value="F:oxidoreductase activity"/>
    <property type="evidence" value="ECO:0007669"/>
    <property type="project" value="UniProtKB-KW"/>
</dbReference>
<organism evidence="2 3">
    <name type="scientific">Ophiocordyceps sinensis</name>
    <dbReference type="NCBI Taxonomy" id="72228"/>
    <lineage>
        <taxon>Eukaryota</taxon>
        <taxon>Fungi</taxon>
        <taxon>Dikarya</taxon>
        <taxon>Ascomycota</taxon>
        <taxon>Pezizomycotina</taxon>
        <taxon>Sordariomycetes</taxon>
        <taxon>Hypocreomycetidae</taxon>
        <taxon>Hypocreales</taxon>
        <taxon>Ophiocordycipitaceae</taxon>
        <taxon>Ophiocordyceps</taxon>
    </lineage>
</organism>
<dbReference type="EMBL" id="JAAVMX010000003">
    <property type="protein sequence ID" value="KAF4510198.1"/>
    <property type="molecule type" value="Genomic_DNA"/>
</dbReference>
<evidence type="ECO:0008006" key="4">
    <source>
        <dbReference type="Google" id="ProtNLM"/>
    </source>
</evidence>
<gene>
    <name evidence="2" type="ORF">G6O67_002107</name>
</gene>
<comment type="similarity">
    <text evidence="1">Belongs to the FAD-binding monooxygenase family.</text>
</comment>
<dbReference type="PANTHER" id="PTHR42877:SF10">
    <property type="entry name" value="L-ORNITHINE N(5)-OXYGENASE"/>
    <property type="match status" value="1"/>
</dbReference>
<dbReference type="Gene3D" id="3.50.50.60">
    <property type="entry name" value="FAD/NAD(P)-binding domain"/>
    <property type="match status" value="3"/>
</dbReference>
<dbReference type="OrthoDB" id="74360at2759"/>
<evidence type="ECO:0000313" key="2">
    <source>
        <dbReference type="EMBL" id="KAF4510198.1"/>
    </source>
</evidence>
<comment type="caution">
    <text evidence="2">The sequence shown here is derived from an EMBL/GenBank/DDBJ whole genome shotgun (WGS) entry which is preliminary data.</text>
</comment>
<proteinExistence type="inferred from homology"/>
<accession>A0A8H4V6V9</accession>
<sequence length="605" mass="68338">MGSLVDNDQDLVDNDLVDNDLVDNDLVDNDKQDVAYSQFACIGSGFSAIGLGATLKRWYGITDVRFFERHSDLGGTWFVNTYPGCACDVPSILYSFSFAPNPEWTRVLPSAAELWAYLNKVAHDYHLPAKMTFGADVTRCEWLPRSRRWRLHVRSVDDGSVSLHECQFLFTGAGVLSKPREPDLPGLDSFAGPVFAAARWRHDVDLEAKRVAVVGNGCTAAQIVPNILDKTRHLTQYIRSKHWITPPIDVPHTKTMQWLFGHVPGFMALVRFVVFCAAEHDLRGFFMTKAGARYRARREAQTASYMRKMAPEKYHGLLVPEFELGCKRRIFDPGYLRALHEPNVTLTDDPIVEVLPHAVRTKSGVTTETDVIVLATGYATNQFLSGIQVVGREGVTLDQHWRSFDGPEAYNCCALSEFPNFFMILGPNTATGHTSTIMGIENAINYSLRVLKPVLDGDATVVEIKREAEERYSKQLQQHLQKTVWLAGCRSWYTKETPDGRKWNAMTYPHSQGHYWYKCLFPVYRDWSYTMTPNAARWRFLRRAPMTVTWLGLLVCLLAGDLARRGGTWLRCGRGPRLPDARLANLETAPLPVKTLPINTVNTEM</sequence>
<dbReference type="PANTHER" id="PTHR42877">
    <property type="entry name" value="L-ORNITHINE N(5)-MONOOXYGENASE-RELATED"/>
    <property type="match status" value="1"/>
</dbReference>
<protein>
    <recommendedName>
        <fullName evidence="4">L-ornithine N(5)-oxygenase</fullName>
    </recommendedName>
</protein>
<dbReference type="Pfam" id="PF13450">
    <property type="entry name" value="NAD_binding_8"/>
    <property type="match status" value="1"/>
</dbReference>
<name>A0A8H4V6V9_9HYPO</name>
<dbReference type="InterPro" id="IPR036188">
    <property type="entry name" value="FAD/NAD-bd_sf"/>
</dbReference>
<dbReference type="Proteomes" id="UP000557566">
    <property type="component" value="Unassembled WGS sequence"/>
</dbReference>
<evidence type="ECO:0000256" key="1">
    <source>
        <dbReference type="ARBA" id="ARBA00010139"/>
    </source>
</evidence>
<keyword evidence="3" id="KW-1185">Reference proteome</keyword>
<reference evidence="2 3" key="1">
    <citation type="journal article" date="2020" name="Genome Biol. Evol.">
        <title>A new high-quality draft genome assembly of the Chinese cordyceps Ophiocordyceps sinensis.</title>
        <authorList>
            <person name="Shu R."/>
            <person name="Zhang J."/>
            <person name="Meng Q."/>
            <person name="Zhang H."/>
            <person name="Zhou G."/>
            <person name="Li M."/>
            <person name="Wu P."/>
            <person name="Zhao Y."/>
            <person name="Chen C."/>
            <person name="Qin Q."/>
        </authorList>
    </citation>
    <scope>NUCLEOTIDE SEQUENCE [LARGE SCALE GENOMIC DNA]</scope>
    <source>
        <strain evidence="2 3">IOZ07</strain>
    </source>
</reference>
<dbReference type="SUPFAM" id="SSF51905">
    <property type="entry name" value="FAD/NAD(P)-binding domain"/>
    <property type="match status" value="2"/>
</dbReference>